<evidence type="ECO:0000313" key="2">
    <source>
        <dbReference type="Proteomes" id="UP000595140"/>
    </source>
</evidence>
<gene>
    <name evidence="1" type="ORF">CCAM_LOCUS37020</name>
</gene>
<accession>A0A484N5J6</accession>
<sequence length="106" mass="11735">MDSLDGGLAISIGIAQEDRQIGDGLLLRRWVVLRLRQQRWTKAPSGEAEPNFRQTLVFVGRTRADSGTFQVLPEFLQVEAFAKLRNAIWKAAEAQVDMPIAGAVSL</sequence>
<proteinExistence type="predicted"/>
<evidence type="ECO:0000313" key="1">
    <source>
        <dbReference type="EMBL" id="VFQ95244.1"/>
    </source>
</evidence>
<dbReference type="Proteomes" id="UP000595140">
    <property type="component" value="Unassembled WGS sequence"/>
</dbReference>
<organism evidence="1 2">
    <name type="scientific">Cuscuta campestris</name>
    <dbReference type="NCBI Taxonomy" id="132261"/>
    <lineage>
        <taxon>Eukaryota</taxon>
        <taxon>Viridiplantae</taxon>
        <taxon>Streptophyta</taxon>
        <taxon>Embryophyta</taxon>
        <taxon>Tracheophyta</taxon>
        <taxon>Spermatophyta</taxon>
        <taxon>Magnoliopsida</taxon>
        <taxon>eudicotyledons</taxon>
        <taxon>Gunneridae</taxon>
        <taxon>Pentapetalae</taxon>
        <taxon>asterids</taxon>
        <taxon>lamiids</taxon>
        <taxon>Solanales</taxon>
        <taxon>Convolvulaceae</taxon>
        <taxon>Cuscuteae</taxon>
        <taxon>Cuscuta</taxon>
        <taxon>Cuscuta subgen. Grammica</taxon>
        <taxon>Cuscuta sect. Cleistogrammica</taxon>
    </lineage>
</organism>
<reference evidence="1 2" key="1">
    <citation type="submission" date="2018-04" db="EMBL/GenBank/DDBJ databases">
        <authorList>
            <person name="Vogel A."/>
        </authorList>
    </citation>
    <scope>NUCLEOTIDE SEQUENCE [LARGE SCALE GENOMIC DNA]</scope>
</reference>
<dbReference type="EMBL" id="OOIL02005599">
    <property type="protein sequence ID" value="VFQ95244.1"/>
    <property type="molecule type" value="Genomic_DNA"/>
</dbReference>
<keyword evidence="2" id="KW-1185">Reference proteome</keyword>
<dbReference type="OrthoDB" id="10538649at2759"/>
<name>A0A484N5J6_9ASTE</name>
<dbReference type="AlphaFoldDB" id="A0A484N5J6"/>
<protein>
    <submittedName>
        <fullName evidence="1">Uncharacterized protein</fullName>
    </submittedName>
</protein>